<comment type="cofactor">
    <cofactor evidence="1">
        <name>NAD(+)</name>
        <dbReference type="ChEBI" id="CHEBI:57540"/>
    </cofactor>
</comment>
<dbReference type="GO" id="GO:0005737">
    <property type="term" value="C:cytoplasm"/>
    <property type="evidence" value="ECO:0007669"/>
    <property type="project" value="TreeGrafter"/>
</dbReference>
<feature type="non-terminal residue" evidence="6">
    <location>
        <position position="1"/>
    </location>
</feature>
<evidence type="ECO:0000259" key="5">
    <source>
        <dbReference type="Pfam" id="PF01370"/>
    </source>
</evidence>
<feature type="domain" description="NAD-dependent epimerase/dehydratase" evidence="5">
    <location>
        <begin position="5"/>
        <end position="163"/>
    </location>
</feature>
<keyword evidence="3" id="KW-0520">NAD</keyword>
<keyword evidence="2" id="KW-0210">Decarboxylase</keyword>
<accession>A0A383F399</accession>
<dbReference type="AlphaFoldDB" id="A0A383F399"/>
<organism evidence="6">
    <name type="scientific">marine metagenome</name>
    <dbReference type="NCBI Taxonomy" id="408172"/>
    <lineage>
        <taxon>unclassified sequences</taxon>
        <taxon>metagenomes</taxon>
        <taxon>ecological metagenomes</taxon>
    </lineage>
</organism>
<protein>
    <recommendedName>
        <fullName evidence="5">NAD-dependent epimerase/dehydratase domain-containing protein</fullName>
    </recommendedName>
</protein>
<dbReference type="GO" id="GO:0042732">
    <property type="term" value="P:D-xylose metabolic process"/>
    <property type="evidence" value="ECO:0007669"/>
    <property type="project" value="InterPro"/>
</dbReference>
<evidence type="ECO:0000256" key="3">
    <source>
        <dbReference type="ARBA" id="ARBA00023027"/>
    </source>
</evidence>
<evidence type="ECO:0000256" key="4">
    <source>
        <dbReference type="ARBA" id="ARBA00023239"/>
    </source>
</evidence>
<dbReference type="GO" id="GO:0048040">
    <property type="term" value="F:UDP-glucuronate decarboxylase activity"/>
    <property type="evidence" value="ECO:0007669"/>
    <property type="project" value="TreeGrafter"/>
</dbReference>
<evidence type="ECO:0000313" key="6">
    <source>
        <dbReference type="EMBL" id="SVE63010.1"/>
    </source>
</evidence>
<dbReference type="Gene3D" id="3.40.50.720">
    <property type="entry name" value="NAD(P)-binding Rossmann-like Domain"/>
    <property type="match status" value="1"/>
</dbReference>
<dbReference type="InterPro" id="IPR044516">
    <property type="entry name" value="UXS-like"/>
</dbReference>
<feature type="non-terminal residue" evidence="6">
    <location>
        <position position="228"/>
    </location>
</feature>
<dbReference type="InterPro" id="IPR036291">
    <property type="entry name" value="NAD(P)-bd_dom_sf"/>
</dbReference>
<dbReference type="SUPFAM" id="SSF51735">
    <property type="entry name" value="NAD(P)-binding Rossmann-fold domains"/>
    <property type="match status" value="1"/>
</dbReference>
<dbReference type="PANTHER" id="PTHR43078">
    <property type="entry name" value="UDP-GLUCURONIC ACID DECARBOXYLASE-RELATED"/>
    <property type="match status" value="1"/>
</dbReference>
<dbReference type="GO" id="GO:0070403">
    <property type="term" value="F:NAD+ binding"/>
    <property type="evidence" value="ECO:0007669"/>
    <property type="project" value="InterPro"/>
</dbReference>
<keyword evidence="4" id="KW-0456">Lyase</keyword>
<dbReference type="EMBL" id="UINC01230752">
    <property type="protein sequence ID" value="SVE63010.1"/>
    <property type="molecule type" value="Genomic_DNA"/>
</dbReference>
<reference evidence="6" key="1">
    <citation type="submission" date="2018-05" db="EMBL/GenBank/DDBJ databases">
        <authorList>
            <person name="Lanie J.A."/>
            <person name="Ng W.-L."/>
            <person name="Kazmierczak K.M."/>
            <person name="Andrzejewski T.M."/>
            <person name="Davidsen T.M."/>
            <person name="Wayne K.J."/>
            <person name="Tettelin H."/>
            <person name="Glass J.I."/>
            <person name="Rusch D."/>
            <person name="Podicherti R."/>
            <person name="Tsui H.-C.T."/>
            <person name="Winkler M.E."/>
        </authorList>
    </citation>
    <scope>NUCLEOTIDE SEQUENCE</scope>
</reference>
<sequence>LYYTKHPIETMDVSTIGTRNMLELAKQKNVEGFLFTSSSEVYGDPPDKYIPTPETYNGNVSISGPRACYDESKRFAEILCLNFWRVHEVPVKIVRYFNVYGPGHRRNDYRILPNFIERGLKGKSLEVHNNGENTRSYCYINDAVEATFKVLFSKEKGEAYNVGNPNQEISVNQLSEIVANLLPGKVSIEKINPPHAVYGDSDPKRRCPDISKLQSAIDFAPKYNLEEG</sequence>
<dbReference type="PANTHER" id="PTHR43078:SF6">
    <property type="entry name" value="UDP-GLUCURONIC ACID DECARBOXYLASE 1"/>
    <property type="match status" value="1"/>
</dbReference>
<name>A0A383F399_9ZZZZ</name>
<dbReference type="Pfam" id="PF01370">
    <property type="entry name" value="Epimerase"/>
    <property type="match status" value="1"/>
</dbReference>
<proteinExistence type="predicted"/>
<gene>
    <name evidence="6" type="ORF">METZ01_LOCUS515864</name>
</gene>
<evidence type="ECO:0000256" key="2">
    <source>
        <dbReference type="ARBA" id="ARBA00022793"/>
    </source>
</evidence>
<evidence type="ECO:0000256" key="1">
    <source>
        <dbReference type="ARBA" id="ARBA00001911"/>
    </source>
</evidence>
<dbReference type="InterPro" id="IPR001509">
    <property type="entry name" value="Epimerase_deHydtase"/>
</dbReference>